<evidence type="ECO:0008006" key="2">
    <source>
        <dbReference type="Google" id="ProtNLM"/>
    </source>
</evidence>
<evidence type="ECO:0000313" key="1">
    <source>
        <dbReference type="EMBL" id="QHT77726.1"/>
    </source>
</evidence>
<protein>
    <recommendedName>
        <fullName evidence="2">Glycosyltransferase 2-like domain-containing protein</fullName>
    </recommendedName>
</protein>
<proteinExistence type="predicted"/>
<dbReference type="EMBL" id="MN739921">
    <property type="protein sequence ID" value="QHT77726.1"/>
    <property type="molecule type" value="Genomic_DNA"/>
</dbReference>
<reference evidence="1" key="1">
    <citation type="journal article" date="2020" name="Nature">
        <title>Giant virus diversity and host interactions through global metagenomics.</title>
        <authorList>
            <person name="Schulz F."/>
            <person name="Roux S."/>
            <person name="Paez-Espino D."/>
            <person name="Jungbluth S."/>
            <person name="Walsh D.A."/>
            <person name="Denef V.J."/>
            <person name="McMahon K.D."/>
            <person name="Konstantinidis K.T."/>
            <person name="Eloe-Fadrosh E.A."/>
            <person name="Kyrpides N.C."/>
            <person name="Woyke T."/>
        </authorList>
    </citation>
    <scope>NUCLEOTIDE SEQUENCE</scope>
    <source>
        <strain evidence="1">GVMAG-M-3300023179-90</strain>
    </source>
</reference>
<dbReference type="SUPFAM" id="SSF53448">
    <property type="entry name" value="Nucleotide-diphospho-sugar transferases"/>
    <property type="match status" value="1"/>
</dbReference>
<dbReference type="Gene3D" id="3.90.550.10">
    <property type="entry name" value="Spore Coat Polysaccharide Biosynthesis Protein SpsA, Chain A"/>
    <property type="match status" value="1"/>
</dbReference>
<sequence>MNCVVCLCVYNNEFGLPFVLKNILKINEVFSKIQILAFYDNSSDKSLDILHEFKETHGNMEIIINTNPKCELRTQNIANARNGLLEIIRKKYNDVPYFIMMDSNEYSCIGNINIHVLQKVLERSDEWDSLSFDREAGYYDTWALSFDPFIYSFFHFANWRPIVELMRTNFKELMDEYNKNKPNEFIPVYSAFNGFAIYKTSKFLDCSYSSTIDLKLFPKDILLNQIKMVNSNIINNLTNDCEHRHFHLEAIQKNNAKIKICQNFLFAKFINPPKNLRGPA</sequence>
<dbReference type="InterPro" id="IPR029044">
    <property type="entry name" value="Nucleotide-diphossugar_trans"/>
</dbReference>
<organism evidence="1">
    <name type="scientific">viral metagenome</name>
    <dbReference type="NCBI Taxonomy" id="1070528"/>
    <lineage>
        <taxon>unclassified sequences</taxon>
        <taxon>metagenomes</taxon>
        <taxon>organismal metagenomes</taxon>
    </lineage>
</organism>
<name>A0A6C0HBZ7_9ZZZZ</name>
<accession>A0A6C0HBZ7</accession>
<dbReference type="AlphaFoldDB" id="A0A6C0HBZ7"/>